<organism evidence="1">
    <name type="scientific">Siphoviridae sp. ctJLl6</name>
    <dbReference type="NCBI Taxonomy" id="2827836"/>
    <lineage>
        <taxon>Viruses</taxon>
        <taxon>Duplodnaviria</taxon>
        <taxon>Heunggongvirae</taxon>
        <taxon>Uroviricota</taxon>
        <taxon>Caudoviricetes</taxon>
    </lineage>
</organism>
<evidence type="ECO:0000313" key="1">
    <source>
        <dbReference type="EMBL" id="DAF48217.1"/>
    </source>
</evidence>
<proteinExistence type="predicted"/>
<dbReference type="EMBL" id="BK032565">
    <property type="protein sequence ID" value="DAF48217.1"/>
    <property type="molecule type" value="Genomic_DNA"/>
</dbReference>
<protein>
    <submittedName>
        <fullName evidence="1">Putative tRNA pseudouridine synthase B-Protein complex, Box H/ACA, snoRNP.95A</fullName>
    </submittedName>
</protein>
<sequence>MSLIICSECGNNVSEFADKCPNCGCPIEIIKQNCKIEDEIDGHLYTIINGEKKDVTYFVNAILSGDYMKDTDSLIAFCKKTRKDLNISRDDLFEEAIIKCNGAPKEFNCESMTDFHNRQQSIQSSKPKCPTCGSTNIRKIGTGERVASVVGFGLLSKKINKTWKCNNCGHTW</sequence>
<accession>A0A8S5SBB0</accession>
<reference evidence="1" key="1">
    <citation type="journal article" date="2021" name="Proc. Natl. Acad. Sci. U.S.A.">
        <title>A Catalog of Tens of Thousands of Viruses from Human Metagenomes Reveals Hidden Associations with Chronic Diseases.</title>
        <authorList>
            <person name="Tisza M.J."/>
            <person name="Buck C.B."/>
        </authorList>
    </citation>
    <scope>NUCLEOTIDE SEQUENCE</scope>
    <source>
        <strain evidence="1">CtJLl6</strain>
    </source>
</reference>
<name>A0A8S5SBB0_9CAUD</name>